<comment type="caution">
    <text evidence="1">The sequence shown here is derived from an EMBL/GenBank/DDBJ whole genome shotgun (WGS) entry which is preliminary data.</text>
</comment>
<accession>A0ACC2KGM1</accession>
<name>A0ACC2KGM1_PERAE</name>
<evidence type="ECO:0000313" key="1">
    <source>
        <dbReference type="EMBL" id="KAJ8620132.1"/>
    </source>
</evidence>
<protein>
    <submittedName>
        <fullName evidence="1">Uncharacterized protein</fullName>
    </submittedName>
</protein>
<reference evidence="1 2" key="1">
    <citation type="journal article" date="2022" name="Hortic Res">
        <title>A haplotype resolved chromosomal level avocado genome allows analysis of novel avocado genes.</title>
        <authorList>
            <person name="Nath O."/>
            <person name="Fletcher S.J."/>
            <person name="Hayward A."/>
            <person name="Shaw L.M."/>
            <person name="Masouleh A.K."/>
            <person name="Furtado A."/>
            <person name="Henry R.J."/>
            <person name="Mitter N."/>
        </authorList>
    </citation>
    <scope>NUCLEOTIDE SEQUENCE [LARGE SCALE GENOMIC DNA]</scope>
    <source>
        <strain evidence="2">cv. Hass</strain>
    </source>
</reference>
<gene>
    <name evidence="1" type="ORF">MRB53_028661</name>
</gene>
<sequence length="112" mass="12831">MLQLQSNQHVDQSECRPEVEVGLSRLSRNVSHRESWNQWTQERSPRREIERLHLRTTGFDVDDGYGVASVIDYLDATKEMIRPDSGPPLWFCPIECGPPIKGSPILLFLPSN</sequence>
<proteinExistence type="predicted"/>
<dbReference type="Proteomes" id="UP001234297">
    <property type="component" value="Chromosome 9"/>
</dbReference>
<keyword evidence="2" id="KW-1185">Reference proteome</keyword>
<dbReference type="EMBL" id="CM056817">
    <property type="protein sequence ID" value="KAJ8620132.1"/>
    <property type="molecule type" value="Genomic_DNA"/>
</dbReference>
<evidence type="ECO:0000313" key="2">
    <source>
        <dbReference type="Proteomes" id="UP001234297"/>
    </source>
</evidence>
<organism evidence="1 2">
    <name type="scientific">Persea americana</name>
    <name type="common">Avocado</name>
    <dbReference type="NCBI Taxonomy" id="3435"/>
    <lineage>
        <taxon>Eukaryota</taxon>
        <taxon>Viridiplantae</taxon>
        <taxon>Streptophyta</taxon>
        <taxon>Embryophyta</taxon>
        <taxon>Tracheophyta</taxon>
        <taxon>Spermatophyta</taxon>
        <taxon>Magnoliopsida</taxon>
        <taxon>Magnoliidae</taxon>
        <taxon>Laurales</taxon>
        <taxon>Lauraceae</taxon>
        <taxon>Persea</taxon>
    </lineage>
</organism>